<dbReference type="STRING" id="42249.A0A317SLA8"/>
<feature type="compositionally biased region" description="Low complexity" evidence="2">
    <location>
        <begin position="824"/>
        <end position="835"/>
    </location>
</feature>
<feature type="compositionally biased region" description="Pro residues" evidence="2">
    <location>
        <begin position="42"/>
        <end position="63"/>
    </location>
</feature>
<dbReference type="PANTHER" id="PTHR13037">
    <property type="entry name" value="FORMIN"/>
    <property type="match status" value="1"/>
</dbReference>
<protein>
    <submittedName>
        <fullName evidence="3">Uncharacterized protein</fullName>
    </submittedName>
</protein>
<gene>
    <name evidence="3" type="ORF">C7212DRAFT_281504</name>
</gene>
<evidence type="ECO:0000256" key="2">
    <source>
        <dbReference type="SAM" id="MobiDB-lite"/>
    </source>
</evidence>
<dbReference type="Proteomes" id="UP000246991">
    <property type="component" value="Unassembled WGS sequence"/>
</dbReference>
<accession>A0A317SLA8</accession>
<feature type="compositionally biased region" description="Acidic residues" evidence="2">
    <location>
        <begin position="635"/>
        <end position="649"/>
    </location>
</feature>
<feature type="compositionally biased region" description="Pro residues" evidence="2">
    <location>
        <begin position="707"/>
        <end position="720"/>
    </location>
</feature>
<proteinExistence type="predicted"/>
<comment type="caution">
    <text evidence="3">The sequence shown here is derived from an EMBL/GenBank/DDBJ whole genome shotgun (WGS) entry which is preliminary data.</text>
</comment>
<feature type="region of interest" description="Disordered" evidence="2">
    <location>
        <begin position="1"/>
        <end position="520"/>
    </location>
</feature>
<feature type="compositionally biased region" description="Basic and acidic residues" evidence="2">
    <location>
        <begin position="352"/>
        <end position="363"/>
    </location>
</feature>
<feature type="compositionally biased region" description="Polar residues" evidence="2">
    <location>
        <begin position="190"/>
        <end position="200"/>
    </location>
</feature>
<feature type="compositionally biased region" description="Low complexity" evidence="2">
    <location>
        <begin position="331"/>
        <end position="351"/>
    </location>
</feature>
<feature type="compositionally biased region" description="Polar residues" evidence="2">
    <location>
        <begin position="235"/>
        <end position="246"/>
    </location>
</feature>
<feature type="region of interest" description="Disordered" evidence="2">
    <location>
        <begin position="607"/>
        <end position="727"/>
    </location>
</feature>
<name>A0A317SLA8_9PEZI</name>
<organism evidence="3 4">
    <name type="scientific">Tuber magnatum</name>
    <name type="common">white Piedmont truffle</name>
    <dbReference type="NCBI Taxonomy" id="42249"/>
    <lineage>
        <taxon>Eukaryota</taxon>
        <taxon>Fungi</taxon>
        <taxon>Dikarya</taxon>
        <taxon>Ascomycota</taxon>
        <taxon>Pezizomycotina</taxon>
        <taxon>Pezizomycetes</taxon>
        <taxon>Pezizales</taxon>
        <taxon>Tuberaceae</taxon>
        <taxon>Tuber</taxon>
    </lineage>
</organism>
<dbReference type="PANTHER" id="PTHR13037:SF24">
    <property type="entry name" value="POLYCOMB PROTEIN PCL-RELATED"/>
    <property type="match status" value="1"/>
</dbReference>
<feature type="compositionally biased region" description="Acidic residues" evidence="2">
    <location>
        <begin position="166"/>
        <end position="176"/>
    </location>
</feature>
<feature type="compositionally biased region" description="Polar residues" evidence="2">
    <location>
        <begin position="265"/>
        <end position="274"/>
    </location>
</feature>
<feature type="region of interest" description="Disordered" evidence="2">
    <location>
        <begin position="1135"/>
        <end position="1158"/>
    </location>
</feature>
<feature type="region of interest" description="Disordered" evidence="2">
    <location>
        <begin position="757"/>
        <end position="782"/>
    </location>
</feature>
<feature type="compositionally biased region" description="Basic and acidic residues" evidence="2">
    <location>
        <begin position="1"/>
        <end position="19"/>
    </location>
</feature>
<feature type="compositionally biased region" description="Low complexity" evidence="2">
    <location>
        <begin position="1142"/>
        <end position="1158"/>
    </location>
</feature>
<feature type="compositionally biased region" description="Polar residues" evidence="2">
    <location>
        <begin position="364"/>
        <end position="375"/>
    </location>
</feature>
<reference evidence="3 4" key="1">
    <citation type="submission" date="2018-03" db="EMBL/GenBank/DDBJ databases">
        <title>Genomes of Pezizomycetes fungi and the evolution of truffles.</title>
        <authorList>
            <person name="Murat C."/>
            <person name="Payen T."/>
            <person name="Noel B."/>
            <person name="Kuo A."/>
            <person name="Martin F.M."/>
        </authorList>
    </citation>
    <scope>NUCLEOTIDE SEQUENCE [LARGE SCALE GENOMIC DNA]</scope>
    <source>
        <strain evidence="3">091103-1</strain>
    </source>
</reference>
<keyword evidence="4" id="KW-1185">Reference proteome</keyword>
<feature type="compositionally biased region" description="Low complexity" evidence="2">
    <location>
        <begin position="287"/>
        <end position="301"/>
    </location>
</feature>
<feature type="compositionally biased region" description="Polar residues" evidence="2">
    <location>
        <begin position="129"/>
        <end position="139"/>
    </location>
</feature>
<evidence type="ECO:0000313" key="3">
    <source>
        <dbReference type="EMBL" id="PWW75239.1"/>
    </source>
</evidence>
<feature type="compositionally biased region" description="Basic and acidic residues" evidence="2">
    <location>
        <begin position="616"/>
        <end position="634"/>
    </location>
</feature>
<feature type="region of interest" description="Disordered" evidence="2">
    <location>
        <begin position="824"/>
        <end position="844"/>
    </location>
</feature>
<keyword evidence="1" id="KW-0945">Host-virus interaction</keyword>
<feature type="compositionally biased region" description="Basic and acidic residues" evidence="2">
    <location>
        <begin position="691"/>
        <end position="706"/>
    </location>
</feature>
<sequence>MDEEREREREREWDREPRKNTGLPPIDTHARHHRERYRPQPLLTPLPNCPAPPPAPSCPPPDTPNSEFGSPGAPPYLRSGGYRGLFNIGLMGKKLRDDGDSGTPTGFLKARGGKKGSDENRGPPPLQRRVNSGGSSNLGKTERPESAEEDDPIPTEYRPQKRIDEDVGEERDENEEVSNSVKKGLGLRFPSSQPIGNGMTQQPQQSQQQPQLAQNAQNSQNSQKSPEKPGFVRSPPTSGVATQQRSPAEVGLGTYLYTKPVPPVTGNNSGTTNPRFPGANHGHHVTSPLASGSPGSAASPGSSGGIGGSTRESVMRGHWADVTAAVARPVQQQQQQQQPQQQQQQQQQPQQEQRKVNMEERSSQHVLPQQMSQMPQRGDFFGGFDNLQQRTQAGGVPPMHQQQSPQHAQQQPPPIPPTLVPQHQHQPQQALEHQQPPSMQQSQPGPLQDYGDSGVYKAFTQSLQKPLATGQPQAQRRVQIRSPPELMDERNDDEGTNPSESPTPEIPTLGKRIKFPPRSDSTEERLFHSFSEILPSLPPAQVHSLLNFAFYLSEDALIADKAEKLKISASNTPSESGWRAVDEEVGALREQRLRRWKEWVQMEGTERTRAIGLPSKGKEEDRGRHGLGLGREENPFDTETDEDDGEGPEYEGMQPLPPPPRLPEIENLDLKSAGMDAFGGRRHHQPQNQLRHGDRYREMSERKDAPPDAPMPPQQTPSPTPTIDQVANAPKVDLELQMPRPVPSVPAIRIDPSARRRFDDDASTVASETHSRGGQEDAVGNAGNTPFPFTFPKVGSGGSYGPQEIRPIDAKGLMAVISAFNRGNSAANGGPSPSGGDPPPSTADIPPFLHMAYAALDTAVNSPSLDTYLSEARRSLETMTSNRLNAFNNESHTRRHRNQAHTAALYNTGRFTFADIERMRDEFEQEENRRKMEVDKEIYLMFENEYVEVAYKDVKGQLEVLGGKWYEEVKVWLFNASAAASSGGRNNGGGNTATGTGSGGTALEYHLLLEAIDLLNKLHITMEEHEHVLQSLVSDRNARYLQVSVQPLMTVGETARAADAERRFWIDEQERQLRGKLEGVKRAKEHAKAVERVVSELVGGLRNRFKDVVEAIYAVIFQFPPGVLPQLFRRFFDSNPGPGVTHSQPSSQHPGSESSSPASSFYIIPKEVIQMMVDSIQTLGEIVGLIKLAMDFQNAPQIRVCESRTALQVAEDHARNNGVTAPAATAAACSQGLAIRLPAALKRVREEQVEIGEKGMGEMMEALRKLQNFLNTQSHQGGPPGGDEWGYRGQVGPSGGVPSLSSMIGSFRARPGQTNSLLISPGGYSPSGYTAAGASLWNSPY</sequence>
<feature type="compositionally biased region" description="Low complexity" evidence="2">
    <location>
        <begin position="397"/>
        <end position="410"/>
    </location>
</feature>
<feature type="compositionally biased region" description="Low complexity" evidence="2">
    <location>
        <begin position="420"/>
        <end position="448"/>
    </location>
</feature>
<evidence type="ECO:0000256" key="1">
    <source>
        <dbReference type="ARBA" id="ARBA00022581"/>
    </source>
</evidence>
<evidence type="ECO:0000313" key="4">
    <source>
        <dbReference type="Proteomes" id="UP000246991"/>
    </source>
</evidence>
<feature type="compositionally biased region" description="Polar residues" evidence="2">
    <location>
        <begin position="459"/>
        <end position="476"/>
    </location>
</feature>
<dbReference type="OrthoDB" id="5381659at2759"/>
<dbReference type="EMBL" id="PYWC01000049">
    <property type="protein sequence ID" value="PWW75239.1"/>
    <property type="molecule type" value="Genomic_DNA"/>
</dbReference>
<feature type="compositionally biased region" description="Low complexity" evidence="2">
    <location>
        <begin position="201"/>
        <end position="223"/>
    </location>
</feature>